<proteinExistence type="predicted"/>
<reference evidence="1 2" key="1">
    <citation type="submission" date="2017-07" db="EMBL/GenBank/DDBJ databases">
        <title>Characterization of ecologically diverse viruses infecting co-occurring strains of cosmopolitan hyperhalophilic Bacteroidetes.</title>
        <authorList>
            <person name="Villamor J."/>
            <person name="Ramos-Barbero M.D."/>
            <person name="Gonzalez-Torres P."/>
            <person name="Gabaldon T."/>
            <person name="Rollesso-Mora R."/>
            <person name="Meseguer I."/>
            <person name="Martinez-Garcia M."/>
            <person name="Santos F."/>
            <person name="Anton J."/>
        </authorList>
    </citation>
    <scope>NUCLEOTIDE SEQUENCE [LARGE SCALE GENOMIC DNA]</scope>
</reference>
<dbReference type="RefSeq" id="YP_009639310.1">
    <property type="nucleotide sequence ID" value="NC_042348.1"/>
</dbReference>
<protein>
    <submittedName>
        <fullName evidence="1">Uncharacterized protein</fullName>
    </submittedName>
</protein>
<organism evidence="1 2">
    <name type="scientific">Salinibacter phage M1EM-1</name>
    <dbReference type="NCBI Taxonomy" id="2681616"/>
    <lineage>
        <taxon>Viruses</taxon>
        <taxon>Duplodnaviria</taxon>
        <taxon>Heunggongvirae</taxon>
        <taxon>Uroviricota</taxon>
        <taxon>Caudoviricetes</taxon>
        <taxon>Holosalinivirus</taxon>
        <taxon>Holosalinivirus M1EM1</taxon>
    </lineage>
</organism>
<sequence length="380" mass="42202">MPQESDDAYNQRVEGAFEEELRSSGGGLAQLLQALRELTVRAVEVVAQGEGVEDTEQRLEAATEELKNRAAQAVAQAQTRGRERMERAHAQGYEDAAAALGAASSVPDWTPDASGVDPYERAPFSGNAQLFVQSSIEEEVEYLRQDLKYIRKYVTEDRYARAVANVLAKGDDEIAQALADRGVDLESFDAEDLKGRAADVFRNTKTRGAADIRGVLKDTEPEELASRRPQLWRRVKRNGTDSLPRVLDEVAKDLAADSPAVELVEWNLSSRHDGLRSSPDECDLLARQDLYDFGAGIYHPRTAPSHPHPNCECSIRVVTKERQAWGRTTNERPDAFDIREEEVRDLLQGLPGDRAITDAHVSRVVQHTRAVVAQAHDNPR</sequence>
<dbReference type="KEGG" id="vg:40236101"/>
<name>A0A2I6UG11_9CAUD</name>
<dbReference type="EMBL" id="MF580955">
    <property type="protein sequence ID" value="AUO78915.1"/>
    <property type="molecule type" value="Genomic_DNA"/>
</dbReference>
<keyword evidence="2" id="KW-1185">Reference proteome</keyword>
<dbReference type="GeneID" id="40236101"/>
<evidence type="ECO:0000313" key="1">
    <source>
        <dbReference type="EMBL" id="AUO78915.1"/>
    </source>
</evidence>
<accession>A0A2I6UG11</accession>
<dbReference type="Proteomes" id="UP000259847">
    <property type="component" value="Segment"/>
</dbReference>
<evidence type="ECO:0000313" key="2">
    <source>
        <dbReference type="Proteomes" id="UP000259847"/>
    </source>
</evidence>